<comment type="caution">
    <text evidence="2">The sequence shown here is derived from an EMBL/GenBank/DDBJ whole genome shotgun (WGS) entry which is preliminary data.</text>
</comment>
<organism evidence="2 3">
    <name type="scientific">candidate division MSBL1 archaeon SCGC-AAA261C02</name>
    <dbReference type="NCBI Taxonomy" id="1698272"/>
    <lineage>
        <taxon>Archaea</taxon>
        <taxon>Methanobacteriati</taxon>
        <taxon>Methanobacteriota</taxon>
        <taxon>candidate division MSBL1</taxon>
    </lineage>
</organism>
<keyword evidence="3" id="KW-1185">Reference proteome</keyword>
<protein>
    <submittedName>
        <fullName evidence="2">Uncharacterized protein</fullName>
    </submittedName>
</protein>
<dbReference type="Proteomes" id="UP000070520">
    <property type="component" value="Unassembled WGS sequence"/>
</dbReference>
<feature type="compositionally biased region" description="Basic residues" evidence="1">
    <location>
        <begin position="29"/>
        <end position="44"/>
    </location>
</feature>
<name>A0A133V068_9EURY</name>
<evidence type="ECO:0000313" key="2">
    <source>
        <dbReference type="EMBL" id="KXA99820.1"/>
    </source>
</evidence>
<sequence length="60" mass="6969">MPSEKKTDEKRAYGGDFAISGEEEELAISRKKRKRLQSKKKGLRKLTEGRNQGKYQNIEK</sequence>
<dbReference type="EMBL" id="LHXW01000023">
    <property type="protein sequence ID" value="KXA99820.1"/>
    <property type="molecule type" value="Genomic_DNA"/>
</dbReference>
<feature type="region of interest" description="Disordered" evidence="1">
    <location>
        <begin position="25"/>
        <end position="60"/>
    </location>
</feature>
<dbReference type="AlphaFoldDB" id="A0A133V068"/>
<accession>A0A133V068</accession>
<evidence type="ECO:0000313" key="3">
    <source>
        <dbReference type="Proteomes" id="UP000070520"/>
    </source>
</evidence>
<proteinExistence type="predicted"/>
<feature type="compositionally biased region" description="Polar residues" evidence="1">
    <location>
        <begin position="49"/>
        <end position="60"/>
    </location>
</feature>
<reference evidence="2 3" key="1">
    <citation type="journal article" date="2016" name="Sci. Rep.">
        <title>Metabolic traits of an uncultured archaeal lineage -MSBL1- from brine pools of the Red Sea.</title>
        <authorList>
            <person name="Mwirichia R."/>
            <person name="Alam I."/>
            <person name="Rashid M."/>
            <person name="Vinu M."/>
            <person name="Ba-Alawi W."/>
            <person name="Anthony Kamau A."/>
            <person name="Kamanda Ngugi D."/>
            <person name="Goker M."/>
            <person name="Klenk H.P."/>
            <person name="Bajic V."/>
            <person name="Stingl U."/>
        </authorList>
    </citation>
    <scope>NUCLEOTIDE SEQUENCE [LARGE SCALE GENOMIC DNA]</scope>
    <source>
        <strain evidence="2">SCGC-AAA261C02</strain>
    </source>
</reference>
<evidence type="ECO:0000256" key="1">
    <source>
        <dbReference type="SAM" id="MobiDB-lite"/>
    </source>
</evidence>
<gene>
    <name evidence="2" type="ORF">AKJ42_02455</name>
</gene>